<sequence length="124" mass="13933">MLREITVPAGTNVPELVERAMLRCSQEYGEALALPSGSLIEQAHRAECLAAVCERRARWWGVLVRWIFSPACTLPWVFGAAVLDARRRDEDDARFWRTTAADWHAEHTARVIGDPFDRAAGRAS</sequence>
<dbReference type="AlphaFoldDB" id="A0A7G7MIC5"/>
<name>A0A7G7MIC5_9PSEU</name>
<reference evidence="1 2" key="1">
    <citation type="submission" date="2020-08" db="EMBL/GenBank/DDBJ databases">
        <authorList>
            <person name="Mo P."/>
        </authorList>
    </citation>
    <scope>NUCLEOTIDE SEQUENCE [LARGE SCALE GENOMIC DNA]</scope>
    <source>
        <strain evidence="1 2">CGMCC 4.1532</strain>
    </source>
</reference>
<evidence type="ECO:0000313" key="1">
    <source>
        <dbReference type="EMBL" id="QNG52536.1"/>
    </source>
</evidence>
<protein>
    <submittedName>
        <fullName evidence="1">Uncharacterized protein</fullName>
    </submittedName>
</protein>
<keyword evidence="2" id="KW-1185">Reference proteome</keyword>
<gene>
    <name evidence="1" type="ORF">H6H00_00090</name>
</gene>
<dbReference type="EMBL" id="CP060131">
    <property type="protein sequence ID" value="QNG52536.1"/>
    <property type="molecule type" value="Genomic_DNA"/>
</dbReference>
<evidence type="ECO:0000313" key="2">
    <source>
        <dbReference type="Proteomes" id="UP000515728"/>
    </source>
</evidence>
<proteinExistence type="predicted"/>
<organism evidence="1 2">
    <name type="scientific">Pseudonocardia petroleophila</name>
    <dbReference type="NCBI Taxonomy" id="37331"/>
    <lineage>
        <taxon>Bacteria</taxon>
        <taxon>Bacillati</taxon>
        <taxon>Actinomycetota</taxon>
        <taxon>Actinomycetes</taxon>
        <taxon>Pseudonocardiales</taxon>
        <taxon>Pseudonocardiaceae</taxon>
        <taxon>Pseudonocardia</taxon>
    </lineage>
</organism>
<dbReference type="RefSeq" id="WP_185719365.1">
    <property type="nucleotide sequence ID" value="NZ_BAAAWI010000001.1"/>
</dbReference>
<dbReference type="KEGG" id="ppel:H6H00_00090"/>
<accession>A0A7G7MIC5</accession>
<dbReference type="Proteomes" id="UP000515728">
    <property type="component" value="Chromosome"/>
</dbReference>